<protein>
    <submittedName>
        <fullName evidence="1">Uncharacterized protein</fullName>
    </submittedName>
</protein>
<keyword evidence="2" id="KW-1185">Reference proteome</keyword>
<reference evidence="1 2" key="1">
    <citation type="journal article" date="2019" name="PLoS ONE">
        <title>Comparative genome analysis indicates high evolutionary potential of pathogenicity genes in Colletotrichum tanaceti.</title>
        <authorList>
            <person name="Lelwala R.V."/>
            <person name="Korhonen P.K."/>
            <person name="Young N.D."/>
            <person name="Scott J.B."/>
            <person name="Ades P.A."/>
            <person name="Gasser R.B."/>
            <person name="Taylor P.W.J."/>
        </authorList>
    </citation>
    <scope>NUCLEOTIDE SEQUENCE [LARGE SCALE GENOMIC DNA]</scope>
    <source>
        <strain evidence="1">BRIP57314</strain>
    </source>
</reference>
<dbReference type="EMBL" id="PJEX01000176">
    <property type="protein sequence ID" value="TKW53616.1"/>
    <property type="molecule type" value="Genomic_DNA"/>
</dbReference>
<evidence type="ECO:0000313" key="1">
    <source>
        <dbReference type="EMBL" id="TKW53616.1"/>
    </source>
</evidence>
<evidence type="ECO:0000313" key="2">
    <source>
        <dbReference type="Proteomes" id="UP000310108"/>
    </source>
</evidence>
<sequence>MARMVALAQEVTLYPLTTDLSFHVRGTFSGLRNPIQSQPLHTVPGPRSVPVQVPLFLSLSHSHSLHPSPSPSLRLPVLSKSPTAGLLLASRSSLSLLLSPSPVPSSPLLCFPKTKPIIRATNLPILTLAILSTQSNHPPRRSFLCRFASIETGLYHSLNSPAISLLNVLLTTSPPPPPNPPL</sequence>
<name>A0A4V6DGQ5_9PEZI</name>
<proteinExistence type="predicted"/>
<organism evidence="1 2">
    <name type="scientific">Colletotrichum tanaceti</name>
    <dbReference type="NCBI Taxonomy" id="1306861"/>
    <lineage>
        <taxon>Eukaryota</taxon>
        <taxon>Fungi</taxon>
        <taxon>Dikarya</taxon>
        <taxon>Ascomycota</taxon>
        <taxon>Pezizomycotina</taxon>
        <taxon>Sordariomycetes</taxon>
        <taxon>Hypocreomycetidae</taxon>
        <taxon>Glomerellales</taxon>
        <taxon>Glomerellaceae</taxon>
        <taxon>Colletotrichum</taxon>
        <taxon>Colletotrichum destructivum species complex</taxon>
    </lineage>
</organism>
<accession>A0A4V6DGQ5</accession>
<dbReference type="AlphaFoldDB" id="A0A4V6DGQ5"/>
<comment type="caution">
    <text evidence="1">The sequence shown here is derived from an EMBL/GenBank/DDBJ whole genome shotgun (WGS) entry which is preliminary data.</text>
</comment>
<dbReference type="Proteomes" id="UP000310108">
    <property type="component" value="Unassembled WGS sequence"/>
</dbReference>
<gene>
    <name evidence="1" type="ORF">CTA1_10574</name>
</gene>